<protein>
    <submittedName>
        <fullName evidence="2">HTH-like domain-containing protein</fullName>
    </submittedName>
</protein>
<feature type="non-terminal residue" evidence="2">
    <location>
        <position position="160"/>
    </location>
</feature>
<dbReference type="Pfam" id="PF13276">
    <property type="entry name" value="HTH_21"/>
    <property type="match status" value="1"/>
</dbReference>
<dbReference type="PANTHER" id="PTHR47515:SF1">
    <property type="entry name" value="BLR2054 PROTEIN"/>
    <property type="match status" value="1"/>
</dbReference>
<dbReference type="InterPro" id="IPR025948">
    <property type="entry name" value="HTH-like_dom"/>
</dbReference>
<dbReference type="Proteomes" id="UP000236742">
    <property type="component" value="Unassembled WGS sequence"/>
</dbReference>
<proteinExistence type="predicted"/>
<gene>
    <name evidence="2" type="ORF">SAMN05421751_11658</name>
</gene>
<evidence type="ECO:0000259" key="1">
    <source>
        <dbReference type="Pfam" id="PF13276"/>
    </source>
</evidence>
<name>A0A1H5YCA1_9RHOB</name>
<organism evidence="2 3">
    <name type="scientific">Jhaorihella thermophila</name>
    <dbReference type="NCBI Taxonomy" id="488547"/>
    <lineage>
        <taxon>Bacteria</taxon>
        <taxon>Pseudomonadati</taxon>
        <taxon>Pseudomonadota</taxon>
        <taxon>Alphaproteobacteria</taxon>
        <taxon>Rhodobacterales</taxon>
        <taxon>Paracoccaceae</taxon>
        <taxon>Jhaorihella</taxon>
    </lineage>
</organism>
<dbReference type="EMBL" id="FNVD01000016">
    <property type="protein sequence ID" value="SEG21365.1"/>
    <property type="molecule type" value="Genomic_DNA"/>
</dbReference>
<sequence>MARPAVKREAVAHLKAELGLSERRACRIVGADRKMTRYRSVRPPETALRKRLRDLANERRRFGYRRLFVLLRREDEPSGINPELSIGKQCKLLSISRSSFYYQPKGETALNLTLMRQIDEQFLETPFFGVRQMTWHLRNEGHLVDEKRIRRLMRLMGLMP</sequence>
<accession>A0A1H5YCA1</accession>
<dbReference type="AlphaFoldDB" id="A0A1H5YCA1"/>
<reference evidence="2 3" key="1">
    <citation type="submission" date="2016-10" db="EMBL/GenBank/DDBJ databases">
        <authorList>
            <person name="de Groot N.N."/>
        </authorList>
    </citation>
    <scope>NUCLEOTIDE SEQUENCE [LARGE SCALE GENOMIC DNA]</scope>
    <source>
        <strain evidence="2 3">DSM 23413</strain>
    </source>
</reference>
<evidence type="ECO:0000313" key="2">
    <source>
        <dbReference type="EMBL" id="SEG21365.1"/>
    </source>
</evidence>
<dbReference type="PANTHER" id="PTHR47515">
    <property type="entry name" value="LOW CALCIUM RESPONSE LOCUS PROTEIN T"/>
    <property type="match status" value="1"/>
</dbReference>
<feature type="domain" description="HTH-like" evidence="1">
    <location>
        <begin position="111"/>
        <end position="158"/>
    </location>
</feature>
<evidence type="ECO:0000313" key="3">
    <source>
        <dbReference type="Proteomes" id="UP000236742"/>
    </source>
</evidence>
<keyword evidence="3" id="KW-1185">Reference proteome</keyword>